<evidence type="ECO:0000256" key="1">
    <source>
        <dbReference type="SAM" id="MobiDB-lite"/>
    </source>
</evidence>
<feature type="region of interest" description="Disordered" evidence="1">
    <location>
        <begin position="579"/>
        <end position="634"/>
    </location>
</feature>
<feature type="compositionally biased region" description="Low complexity" evidence="1">
    <location>
        <begin position="522"/>
        <end position="534"/>
    </location>
</feature>
<feature type="compositionally biased region" description="Basic residues" evidence="1">
    <location>
        <begin position="502"/>
        <end position="519"/>
    </location>
</feature>
<proteinExistence type="predicted"/>
<feature type="compositionally biased region" description="Low complexity" evidence="1">
    <location>
        <begin position="73"/>
        <end position="108"/>
    </location>
</feature>
<dbReference type="PANTHER" id="PTHR11567">
    <property type="entry name" value="ACID PHOSPHATASE-RELATED"/>
    <property type="match status" value="1"/>
</dbReference>
<feature type="region of interest" description="Disordered" evidence="1">
    <location>
        <begin position="729"/>
        <end position="756"/>
    </location>
</feature>
<reference evidence="2" key="1">
    <citation type="journal article" date="2020" name="bioRxiv">
        <title>Comparative genomics of Chlamydomonas.</title>
        <authorList>
            <person name="Craig R.J."/>
            <person name="Hasan A.R."/>
            <person name="Ness R.W."/>
            <person name="Keightley P.D."/>
        </authorList>
    </citation>
    <scope>NUCLEOTIDE SEQUENCE</scope>
    <source>
        <strain evidence="2">CCAP 11/70</strain>
    </source>
</reference>
<feature type="region of interest" description="Disordered" evidence="1">
    <location>
        <begin position="798"/>
        <end position="850"/>
    </location>
</feature>
<gene>
    <name evidence="2" type="ORF">HYH03_002403</name>
</gene>
<dbReference type="PANTHER" id="PTHR11567:SF207">
    <property type="entry name" value="LYSOPHOSPHATIDIC ACID PHOSPHATASE TYPE 6"/>
    <property type="match status" value="1"/>
</dbReference>
<organism evidence="2 3">
    <name type="scientific">Edaphochlamys debaryana</name>
    <dbReference type="NCBI Taxonomy" id="47281"/>
    <lineage>
        <taxon>Eukaryota</taxon>
        <taxon>Viridiplantae</taxon>
        <taxon>Chlorophyta</taxon>
        <taxon>core chlorophytes</taxon>
        <taxon>Chlorophyceae</taxon>
        <taxon>CS clade</taxon>
        <taxon>Chlamydomonadales</taxon>
        <taxon>Chlamydomonadales incertae sedis</taxon>
        <taxon>Edaphochlamys</taxon>
    </lineage>
</organism>
<dbReference type="GO" id="GO:0016791">
    <property type="term" value="F:phosphatase activity"/>
    <property type="evidence" value="ECO:0007669"/>
    <property type="project" value="TreeGrafter"/>
</dbReference>
<comment type="caution">
    <text evidence="2">The sequence shown here is derived from an EMBL/GenBank/DDBJ whole genome shotgun (WGS) entry which is preliminary data.</text>
</comment>
<feature type="region of interest" description="Disordered" evidence="1">
    <location>
        <begin position="472"/>
        <end position="566"/>
    </location>
</feature>
<name>A0A835YB95_9CHLO</name>
<protein>
    <submittedName>
        <fullName evidence="2">Uncharacterized protein</fullName>
    </submittedName>
</protein>
<feature type="region of interest" description="Disordered" evidence="1">
    <location>
        <begin position="251"/>
        <end position="282"/>
    </location>
</feature>
<dbReference type="OrthoDB" id="10257284at2759"/>
<dbReference type="EMBL" id="JAEHOE010000006">
    <property type="protein sequence ID" value="KAG2499456.1"/>
    <property type="molecule type" value="Genomic_DNA"/>
</dbReference>
<feature type="compositionally biased region" description="Low complexity" evidence="1">
    <location>
        <begin position="472"/>
        <end position="481"/>
    </location>
</feature>
<dbReference type="AlphaFoldDB" id="A0A835YB95"/>
<dbReference type="InterPro" id="IPR033379">
    <property type="entry name" value="Acid_Pase_AS"/>
</dbReference>
<feature type="region of interest" description="Disordered" evidence="1">
    <location>
        <begin position="1021"/>
        <end position="1047"/>
    </location>
</feature>
<keyword evidence="3" id="KW-1185">Reference proteome</keyword>
<accession>A0A835YB95</accession>
<dbReference type="InterPro" id="IPR050645">
    <property type="entry name" value="Histidine_acid_phosphatase"/>
</dbReference>
<dbReference type="Proteomes" id="UP000612055">
    <property type="component" value="Unassembled WGS sequence"/>
</dbReference>
<dbReference type="SUPFAM" id="SSF53254">
    <property type="entry name" value="Phosphoglycerate mutase-like"/>
    <property type="match status" value="2"/>
</dbReference>
<feature type="region of interest" description="Disordered" evidence="1">
    <location>
        <begin position="70"/>
        <end position="138"/>
    </location>
</feature>
<dbReference type="Gene3D" id="3.40.50.1240">
    <property type="entry name" value="Phosphoglycerate mutase-like"/>
    <property type="match status" value="2"/>
</dbReference>
<dbReference type="InterPro" id="IPR029033">
    <property type="entry name" value="His_PPase_superfam"/>
</dbReference>
<feature type="compositionally biased region" description="Gly residues" evidence="1">
    <location>
        <begin position="810"/>
        <end position="821"/>
    </location>
</feature>
<feature type="compositionally biased region" description="Pro residues" evidence="1">
    <location>
        <begin position="545"/>
        <end position="555"/>
    </location>
</feature>
<feature type="compositionally biased region" description="Low complexity" evidence="1">
    <location>
        <begin position="607"/>
        <end position="623"/>
    </location>
</feature>
<evidence type="ECO:0000313" key="3">
    <source>
        <dbReference type="Proteomes" id="UP000612055"/>
    </source>
</evidence>
<dbReference type="PROSITE" id="PS00778">
    <property type="entry name" value="HIS_ACID_PHOSPHAT_2"/>
    <property type="match status" value="1"/>
</dbReference>
<sequence>MMMPAAQRSRLVVAWRAPLRTYSKLLRFQDKPALASTDETLIREEAQLVRVVVLFRHGARTALSERYGVAATPPSAQRQGAAGASTGASGSSGPSGPKQASTGSSSSGAGSGGGGGGGVSEFDTVSSEGGAGQGSTKWGAAGACDYTVRAPALRYRSEPGAPPLQPDDVAALEAAVLAEGPTGAGAGPGGGVAPRGGCGRGQLTRLGYTQGVSLGLWLRSRYGLSTRGLDPERAGGAPGGRMPRWAVGAGPLDPAFRGPGAAGSGPGPAAAGPGPGLVPPALSARSTHVARALLTLQGVLEGLDGPSAGEQAPGRAPRTVPVLVAPQSHQLLYANTDKCPRLAVLARLADRAAQVLSDAASVDDEARVRSALGLRPLCPEQPSSWLSWKRLLDAAMCEEAAAAEPALEADAAALAGAAGVGKVGAAAGKAAAAGAGAAGAGKAVTAGAVKAAVLKPGKGAAWESALAAAEEAAEDAAAVAEAHAEEDGAEEEEQASPPPPPRKAKAAAGAKRKKQRPLRRLAASTSGAGAAAAAVDPTGALLPLPQRPMPLPDPGTSPDDSGAGAGEGLWELTLQDAGPGLLQSASGTTTGPGGRQLLSMGEGAGPGPRRAASGLPGNASAAGGRAGAGPGAPPDAPVLLAGGLTPELYAVVDEQATRRVAAVLGPPCNGTGTCQQLLQLGIGLLLRSLLDALYAAAEVAEDAAQAALAAAAEGAGGAGAAGATLRHLAAASKPRRPPGAASATPSPPGPPAVLELVSGHDSTLMPIMAALGHPLTRWPPFISNLVLELYRVPLRRGGGGSGAGSAAAGSGSGGADGGGSAAGDDGFEDGTEAGGADGEGSDPFAWLPGADDADAAGVSVGGAARRAVSAVRRMLGLGPSDGGAEAEARRRLQLGAEDARAGSKTRAQAQAQTRRARAQQHLAEYRIRLLYNLEPLEVDTPTEGRTWLPRLDSLEALLRPYTTSRPAYTAACRHVEDVAGGGGATWLEAQVGKLGAAAAHGHFFDRDQEAAAAEQKRLQAERLEALRRRQRQGQAERQAHGKAQGQG</sequence>
<feature type="compositionally biased region" description="Gly residues" evidence="1">
    <location>
        <begin position="109"/>
        <end position="119"/>
    </location>
</feature>
<evidence type="ECO:0000313" key="2">
    <source>
        <dbReference type="EMBL" id="KAG2499456.1"/>
    </source>
</evidence>